<dbReference type="Proteomes" id="UP000034681">
    <property type="component" value="Unassembled WGS sequence"/>
</dbReference>
<reference evidence="3" key="1">
    <citation type="submission" date="2012-04" db="EMBL/GenBank/DDBJ databases">
        <authorList>
            <person name="Borisov I.G."/>
            <person name="Ivanikova N.V."/>
            <person name="Pinevich A.V."/>
        </authorList>
    </citation>
    <scope>NUCLEOTIDE SEQUENCE</scope>
    <source>
        <strain evidence="3">CALU 1027</strain>
    </source>
</reference>
<dbReference type="PANTHER" id="PTHR33352:SF2">
    <property type="entry name" value="SLL0995 PROTEIN"/>
    <property type="match status" value="1"/>
</dbReference>
<dbReference type="InterPro" id="IPR012296">
    <property type="entry name" value="Nuclease_put_TT1808"/>
</dbReference>
<dbReference type="PANTHER" id="PTHR33352">
    <property type="entry name" value="SLR1095 PROTEIN"/>
    <property type="match status" value="1"/>
</dbReference>
<accession>A0A0M2PUH9</accession>
<dbReference type="EMBL" id="AJTX02000004">
    <property type="protein sequence ID" value="KKI99769.1"/>
    <property type="molecule type" value="Genomic_DNA"/>
</dbReference>
<feature type="region of interest" description="Disordered" evidence="1">
    <location>
        <begin position="222"/>
        <end position="274"/>
    </location>
</feature>
<name>A0A0M2PUH9_PROHO</name>
<feature type="compositionally biased region" description="Basic and acidic residues" evidence="1">
    <location>
        <begin position="222"/>
        <end position="235"/>
    </location>
</feature>
<dbReference type="Pfam" id="PF05685">
    <property type="entry name" value="Uma2"/>
    <property type="match status" value="1"/>
</dbReference>
<dbReference type="InterPro" id="IPR008538">
    <property type="entry name" value="Uma2"/>
</dbReference>
<evidence type="ECO:0000259" key="2">
    <source>
        <dbReference type="Pfam" id="PF05685"/>
    </source>
</evidence>
<evidence type="ECO:0000313" key="3">
    <source>
        <dbReference type="EMBL" id="KKI99769.1"/>
    </source>
</evidence>
<protein>
    <recommendedName>
        <fullName evidence="2">Putative restriction endonuclease domain-containing protein</fullName>
    </recommendedName>
</protein>
<dbReference type="STRING" id="317619.GCA_000332315_00304"/>
<proteinExistence type="predicted"/>
<gene>
    <name evidence="3" type="ORF">PROH_07820</name>
</gene>
<organism evidence="3 4">
    <name type="scientific">Prochlorothrix hollandica PCC 9006 = CALU 1027</name>
    <dbReference type="NCBI Taxonomy" id="317619"/>
    <lineage>
        <taxon>Bacteria</taxon>
        <taxon>Bacillati</taxon>
        <taxon>Cyanobacteriota</taxon>
        <taxon>Cyanophyceae</taxon>
        <taxon>Prochlorotrichales</taxon>
        <taxon>Prochlorotrichaceae</taxon>
        <taxon>Prochlorothrix</taxon>
    </lineage>
</organism>
<keyword evidence="4" id="KW-1185">Reference proteome</keyword>
<dbReference type="CDD" id="cd06260">
    <property type="entry name" value="DUF820-like"/>
    <property type="match status" value="1"/>
</dbReference>
<dbReference type="RefSeq" id="WP_017710991.1">
    <property type="nucleotide sequence ID" value="NZ_KB235933.1"/>
</dbReference>
<dbReference type="AlphaFoldDB" id="A0A0M2PUH9"/>
<dbReference type="eggNOG" id="COG4636">
    <property type="taxonomic scope" value="Bacteria"/>
</dbReference>
<dbReference type="SUPFAM" id="SSF52980">
    <property type="entry name" value="Restriction endonuclease-like"/>
    <property type="match status" value="1"/>
</dbReference>
<evidence type="ECO:0000313" key="4">
    <source>
        <dbReference type="Proteomes" id="UP000034681"/>
    </source>
</evidence>
<dbReference type="InterPro" id="IPR011335">
    <property type="entry name" value="Restrct_endonuc-II-like"/>
</dbReference>
<dbReference type="OrthoDB" id="529629at2"/>
<comment type="caution">
    <text evidence="3">The sequence shown here is derived from an EMBL/GenBank/DDBJ whole genome shotgun (WGS) entry which is preliminary data.</text>
</comment>
<evidence type="ECO:0000256" key="1">
    <source>
        <dbReference type="SAM" id="MobiDB-lite"/>
    </source>
</evidence>
<feature type="domain" description="Putative restriction endonuclease" evidence="2">
    <location>
        <begin position="35"/>
        <end position="166"/>
    </location>
</feature>
<dbReference type="Gene3D" id="3.90.1570.10">
    <property type="entry name" value="tt1808, chain A"/>
    <property type="match status" value="1"/>
</dbReference>
<sequence length="305" mass="34647">MNPRPPISSLSPPTAPAPPAVFYPSEDGQPLAETFDHIQTILTLLAMVEQYVTAELADRSPILLANQFVYYAENFPRLRFAPDLAVIFGVEPGARDNYKIWEERAVPAVIFEITSKGTRREDQNTKKDLYEKIGVEEYWLFDPRGEWINDQLRGYRLQGETYEPIVGGHCQVLGLNLQPEGRRLACYRADTGEKLLDPQSLATSLRAEQQRVETERQRVQAERQRAESERQRAEAAEQQAQTAEQQAQAAEQQMDLANQEAESERQRADAAQQAVTIAQQQAELERQRADRLAQRLRDLGLDLEG</sequence>
<feature type="compositionally biased region" description="Low complexity" evidence="1">
    <location>
        <begin position="236"/>
        <end position="253"/>
    </location>
</feature>